<reference evidence="6 7" key="1">
    <citation type="submission" date="2017-03" db="EMBL/GenBank/DDBJ databases">
        <authorList>
            <person name="Afonso C.L."/>
            <person name="Miller P.J."/>
            <person name="Scott M.A."/>
            <person name="Spackman E."/>
            <person name="Goraichik I."/>
            <person name="Dimitrov K.M."/>
            <person name="Suarez D.L."/>
            <person name="Swayne D.E."/>
        </authorList>
    </citation>
    <scope>NUCLEOTIDE SEQUENCE [LARGE SCALE GENOMIC DNA]</scope>
    <source>
        <strain evidence="6 7">CNRZ 918</strain>
    </source>
</reference>
<dbReference type="PANTHER" id="PTHR13903:SF8">
    <property type="entry name" value="PIRIN"/>
    <property type="match status" value="1"/>
</dbReference>
<organism evidence="6 7">
    <name type="scientific">Brevibacterium antiquum CNRZ 918</name>
    <dbReference type="NCBI Taxonomy" id="1255637"/>
    <lineage>
        <taxon>Bacteria</taxon>
        <taxon>Bacillati</taxon>
        <taxon>Actinomycetota</taxon>
        <taxon>Actinomycetes</taxon>
        <taxon>Micrococcales</taxon>
        <taxon>Brevibacteriaceae</taxon>
        <taxon>Brevibacterium</taxon>
    </lineage>
</organism>
<sequence length="365" mass="39419">MSNVETKPTEVVCKPGGLPGPECAQQGRAPVEILTARDVPLGGPRAMSVRRTLPQRQRSLIGPWCFVDHYGPDDVSTSGGMDVAPHPHTGLQTVSWLFAGAVEHVDSGGNTGLVLPGEVNLMTSGRGICHSEVSTEDTTALHGVQLWLALPDSVRHRESRDFEHFAPEVASFDGGEMLVFLGELWGTRSPVNTYSPLMGAEVRLRPGAAVDLPVNAGFEHGVLVDSGDITVEDVPLPANALGYTGVGLSEMRITNRAETDARIVLIGGEPFDEEILMWWNFIGRTHEEIAAYREEWQAEGERFGVVDGYVGKGGPGQNADGLSRLPAPRLPDVRIKARRNPPPHVHADPEATSKTESPQNKETQQ</sequence>
<dbReference type="InterPro" id="IPR003829">
    <property type="entry name" value="Pirin_N_dom"/>
</dbReference>
<evidence type="ECO:0000256" key="2">
    <source>
        <dbReference type="RuleBase" id="RU003457"/>
    </source>
</evidence>
<comment type="similarity">
    <text evidence="1 2">Belongs to the pirin family.</text>
</comment>
<feature type="region of interest" description="Disordered" evidence="3">
    <location>
        <begin position="314"/>
        <end position="365"/>
    </location>
</feature>
<dbReference type="InterPro" id="IPR011051">
    <property type="entry name" value="RmlC_Cupin_sf"/>
</dbReference>
<name>A0A2H1ICH5_9MICO</name>
<dbReference type="Proteomes" id="UP000234433">
    <property type="component" value="Unassembled WGS sequence"/>
</dbReference>
<protein>
    <recommendedName>
        <fullName evidence="8">Pirin</fullName>
    </recommendedName>
</protein>
<evidence type="ECO:0000256" key="1">
    <source>
        <dbReference type="ARBA" id="ARBA00008416"/>
    </source>
</evidence>
<dbReference type="Pfam" id="PF02678">
    <property type="entry name" value="Pirin"/>
    <property type="match status" value="1"/>
</dbReference>
<dbReference type="SUPFAM" id="SSF51182">
    <property type="entry name" value="RmlC-like cupins"/>
    <property type="match status" value="1"/>
</dbReference>
<feature type="domain" description="Pirin N-terminal" evidence="4">
    <location>
        <begin position="48"/>
        <end position="148"/>
    </location>
</feature>
<evidence type="ECO:0000259" key="5">
    <source>
        <dbReference type="Pfam" id="PF05726"/>
    </source>
</evidence>
<dbReference type="InterPro" id="IPR008778">
    <property type="entry name" value="Pirin_C_dom"/>
</dbReference>
<feature type="domain" description="Pirin C-terminal" evidence="5">
    <location>
        <begin position="200"/>
        <end position="299"/>
    </location>
</feature>
<proteinExistence type="inferred from homology"/>
<evidence type="ECO:0000259" key="4">
    <source>
        <dbReference type="Pfam" id="PF02678"/>
    </source>
</evidence>
<dbReference type="CDD" id="cd02909">
    <property type="entry name" value="cupin_pirin_N"/>
    <property type="match status" value="1"/>
</dbReference>
<dbReference type="InterPro" id="IPR014710">
    <property type="entry name" value="RmlC-like_jellyroll"/>
</dbReference>
<dbReference type="PANTHER" id="PTHR13903">
    <property type="entry name" value="PIRIN-RELATED"/>
    <property type="match status" value="1"/>
</dbReference>
<dbReference type="InterPro" id="IPR012093">
    <property type="entry name" value="Pirin"/>
</dbReference>
<evidence type="ECO:0000313" key="7">
    <source>
        <dbReference type="Proteomes" id="UP000234433"/>
    </source>
</evidence>
<evidence type="ECO:0000256" key="3">
    <source>
        <dbReference type="SAM" id="MobiDB-lite"/>
    </source>
</evidence>
<dbReference type="RefSeq" id="WP_101619053.1">
    <property type="nucleotide sequence ID" value="NZ_FXZD01000002.1"/>
</dbReference>
<dbReference type="Pfam" id="PF05726">
    <property type="entry name" value="Pirin_C"/>
    <property type="match status" value="1"/>
</dbReference>
<dbReference type="Gene3D" id="2.60.120.10">
    <property type="entry name" value="Jelly Rolls"/>
    <property type="match status" value="2"/>
</dbReference>
<dbReference type="CDD" id="cd02247">
    <property type="entry name" value="cupin_pirin_C"/>
    <property type="match status" value="1"/>
</dbReference>
<feature type="compositionally biased region" description="Polar residues" evidence="3">
    <location>
        <begin position="354"/>
        <end position="365"/>
    </location>
</feature>
<gene>
    <name evidence="6" type="ORF">BANT918_00809</name>
</gene>
<accession>A0A2H1ICH5</accession>
<dbReference type="AlphaFoldDB" id="A0A2H1ICH5"/>
<dbReference type="OrthoDB" id="9780903at2"/>
<evidence type="ECO:0008006" key="8">
    <source>
        <dbReference type="Google" id="ProtNLM"/>
    </source>
</evidence>
<evidence type="ECO:0000313" key="6">
    <source>
        <dbReference type="EMBL" id="SMX72804.1"/>
    </source>
</evidence>
<dbReference type="EMBL" id="FXZD01000002">
    <property type="protein sequence ID" value="SMX72804.1"/>
    <property type="molecule type" value="Genomic_DNA"/>
</dbReference>